<evidence type="ECO:0000256" key="5">
    <source>
        <dbReference type="ARBA" id="ARBA00023136"/>
    </source>
</evidence>
<evidence type="ECO:0000256" key="6">
    <source>
        <dbReference type="SAM" id="Phobius"/>
    </source>
</evidence>
<evidence type="ECO:0000313" key="8">
    <source>
        <dbReference type="Proteomes" id="UP000199093"/>
    </source>
</evidence>
<organism evidence="7 8">
    <name type="scientific">Salipiger marinus</name>
    <dbReference type="NCBI Taxonomy" id="555512"/>
    <lineage>
        <taxon>Bacteria</taxon>
        <taxon>Pseudomonadati</taxon>
        <taxon>Pseudomonadota</taxon>
        <taxon>Alphaproteobacteria</taxon>
        <taxon>Rhodobacterales</taxon>
        <taxon>Roseobacteraceae</taxon>
        <taxon>Salipiger</taxon>
    </lineage>
</organism>
<evidence type="ECO:0000256" key="4">
    <source>
        <dbReference type="ARBA" id="ARBA00022989"/>
    </source>
</evidence>
<feature type="transmembrane region" description="Helical" evidence="6">
    <location>
        <begin position="228"/>
        <end position="248"/>
    </location>
</feature>
<feature type="transmembrane region" description="Helical" evidence="6">
    <location>
        <begin position="260"/>
        <end position="288"/>
    </location>
</feature>
<dbReference type="GO" id="GO:0005886">
    <property type="term" value="C:plasma membrane"/>
    <property type="evidence" value="ECO:0007669"/>
    <property type="project" value="UniProtKB-SubCell"/>
</dbReference>
<reference evidence="8" key="1">
    <citation type="submission" date="2016-10" db="EMBL/GenBank/DDBJ databases">
        <authorList>
            <person name="Varghese N."/>
            <person name="Submissions S."/>
        </authorList>
    </citation>
    <scope>NUCLEOTIDE SEQUENCE [LARGE SCALE GENOMIC DNA]</scope>
    <source>
        <strain evidence="8">DSM 26424</strain>
    </source>
</reference>
<accession>A0A1G8PHE1</accession>
<feature type="transmembrane region" description="Helical" evidence="6">
    <location>
        <begin position="201"/>
        <end position="222"/>
    </location>
</feature>
<dbReference type="AlphaFoldDB" id="A0A1G8PHE1"/>
<dbReference type="PANTHER" id="PTHR40277:SF1">
    <property type="entry name" value="BLL5419 PROTEIN"/>
    <property type="match status" value="1"/>
</dbReference>
<protein>
    <submittedName>
        <fullName evidence="7">Uncharacterized membrane protein YbhN, UPF0104 family</fullName>
    </submittedName>
</protein>
<feature type="transmembrane region" description="Helical" evidence="6">
    <location>
        <begin position="148"/>
        <end position="169"/>
    </location>
</feature>
<keyword evidence="5 6" id="KW-0472">Membrane</keyword>
<keyword evidence="2" id="KW-1003">Cell membrane</keyword>
<keyword evidence="8" id="KW-1185">Reference proteome</keyword>
<dbReference type="Pfam" id="PF03706">
    <property type="entry name" value="LPG_synthase_TM"/>
    <property type="match status" value="1"/>
</dbReference>
<sequence>MSRATLIRLAQAAVACALLVLLWRVADGAQALDLLRSADPLWLGAALLALAAQTVLSALRWRLTAARLGLQMGAGRAVAEYYLAQLVNQALPGGVLGDAGRALRARGSAGLLVSGQAVVIERLAGQAALLAALALGLALGGRMLPPGLLLPVLMVLGIAALLPLALWAARALPGALGRAARGFAGACARALLGRDTLPRQLGLSLGTVACNLAAFAFCARATGTALPLAAILALVPLILLTMVLPLTIGGWGLREGAAAALFPLAGASAAAGLATSIAFGLMLLVSVLPGLVALWPVPRARADPRP</sequence>
<feature type="transmembrane region" description="Helical" evidence="6">
    <location>
        <begin position="41"/>
        <end position="59"/>
    </location>
</feature>
<dbReference type="Proteomes" id="UP000199093">
    <property type="component" value="Unassembled WGS sequence"/>
</dbReference>
<dbReference type="PANTHER" id="PTHR40277">
    <property type="entry name" value="BLL5419 PROTEIN"/>
    <property type="match status" value="1"/>
</dbReference>
<evidence type="ECO:0000256" key="2">
    <source>
        <dbReference type="ARBA" id="ARBA00022475"/>
    </source>
</evidence>
<evidence type="ECO:0000313" key="7">
    <source>
        <dbReference type="EMBL" id="SDI91909.1"/>
    </source>
</evidence>
<keyword evidence="3 6" id="KW-0812">Transmembrane</keyword>
<comment type="subcellular location">
    <subcellularLocation>
        <location evidence="1">Cell membrane</location>
        <topology evidence="1">Multi-pass membrane protein</topology>
    </subcellularLocation>
</comment>
<dbReference type="STRING" id="555512.SAMN04487993_1012142"/>
<dbReference type="EMBL" id="FNEJ01000012">
    <property type="protein sequence ID" value="SDI91909.1"/>
    <property type="molecule type" value="Genomic_DNA"/>
</dbReference>
<evidence type="ECO:0000256" key="1">
    <source>
        <dbReference type="ARBA" id="ARBA00004651"/>
    </source>
</evidence>
<keyword evidence="4 6" id="KW-1133">Transmembrane helix</keyword>
<dbReference type="InterPro" id="IPR022791">
    <property type="entry name" value="L-PG_synthase/AglD"/>
</dbReference>
<proteinExistence type="predicted"/>
<dbReference type="OrthoDB" id="9126302at2"/>
<name>A0A1G8PHE1_9RHOB</name>
<gene>
    <name evidence="7" type="ORF">SAMN04487993_1012142</name>
</gene>
<evidence type="ECO:0000256" key="3">
    <source>
        <dbReference type="ARBA" id="ARBA00022692"/>
    </source>
</evidence>
<dbReference type="RefSeq" id="WP_089848439.1">
    <property type="nucleotide sequence ID" value="NZ_FNEJ01000012.1"/>
</dbReference>